<sequence>MIMKSFPCEGTGSADKGPLAAGLLPSQLPLPTELSADKGPLAAGLLPSQLPLPTELSAYKAFATVGAGLDYVNVPVPHYFGAWKYMPLRMPSFPDASPVTPQFTVLLVEDLFAPGLDGQTLLDYFYPVKQTRPDITAAERDLGGVDGVVGCHLGACSCMRVCPQRFPPVGLVTDTLRS</sequence>
<evidence type="ECO:0000313" key="2">
    <source>
        <dbReference type="Proteomes" id="UP000267821"/>
    </source>
</evidence>
<dbReference type="AlphaFoldDB" id="A0A3N4LJX1"/>
<dbReference type="OrthoDB" id="5462712at2759"/>
<dbReference type="EMBL" id="ML121557">
    <property type="protein sequence ID" value="RPB21769.1"/>
    <property type="molecule type" value="Genomic_DNA"/>
</dbReference>
<proteinExistence type="predicted"/>
<name>A0A3N4LJX1_9PEZI</name>
<accession>A0A3N4LJX1</accession>
<protein>
    <submittedName>
        <fullName evidence="1">Uncharacterized protein</fullName>
    </submittedName>
</protein>
<evidence type="ECO:0000313" key="1">
    <source>
        <dbReference type="EMBL" id="RPB21769.1"/>
    </source>
</evidence>
<reference evidence="1 2" key="1">
    <citation type="journal article" date="2018" name="Nat. Ecol. Evol.">
        <title>Pezizomycetes genomes reveal the molecular basis of ectomycorrhizal truffle lifestyle.</title>
        <authorList>
            <person name="Murat C."/>
            <person name="Payen T."/>
            <person name="Noel B."/>
            <person name="Kuo A."/>
            <person name="Morin E."/>
            <person name="Chen J."/>
            <person name="Kohler A."/>
            <person name="Krizsan K."/>
            <person name="Balestrini R."/>
            <person name="Da Silva C."/>
            <person name="Montanini B."/>
            <person name="Hainaut M."/>
            <person name="Levati E."/>
            <person name="Barry K.W."/>
            <person name="Belfiori B."/>
            <person name="Cichocki N."/>
            <person name="Clum A."/>
            <person name="Dockter R.B."/>
            <person name="Fauchery L."/>
            <person name="Guy J."/>
            <person name="Iotti M."/>
            <person name="Le Tacon F."/>
            <person name="Lindquist E.A."/>
            <person name="Lipzen A."/>
            <person name="Malagnac F."/>
            <person name="Mello A."/>
            <person name="Molinier V."/>
            <person name="Miyauchi S."/>
            <person name="Poulain J."/>
            <person name="Riccioni C."/>
            <person name="Rubini A."/>
            <person name="Sitrit Y."/>
            <person name="Splivallo R."/>
            <person name="Traeger S."/>
            <person name="Wang M."/>
            <person name="Zifcakova L."/>
            <person name="Wipf D."/>
            <person name="Zambonelli A."/>
            <person name="Paolocci F."/>
            <person name="Nowrousian M."/>
            <person name="Ottonello S."/>
            <person name="Baldrian P."/>
            <person name="Spatafora J.W."/>
            <person name="Henrissat B."/>
            <person name="Nagy L.G."/>
            <person name="Aury J.M."/>
            <person name="Wincker P."/>
            <person name="Grigoriev I.V."/>
            <person name="Bonfante P."/>
            <person name="Martin F.M."/>
        </authorList>
    </citation>
    <scope>NUCLEOTIDE SEQUENCE [LARGE SCALE GENOMIC DNA]</scope>
    <source>
        <strain evidence="1 2">ATCC MYA-4762</strain>
    </source>
</reference>
<keyword evidence="2" id="KW-1185">Reference proteome</keyword>
<organism evidence="1 2">
    <name type="scientific">Terfezia boudieri ATCC MYA-4762</name>
    <dbReference type="NCBI Taxonomy" id="1051890"/>
    <lineage>
        <taxon>Eukaryota</taxon>
        <taxon>Fungi</taxon>
        <taxon>Dikarya</taxon>
        <taxon>Ascomycota</taxon>
        <taxon>Pezizomycotina</taxon>
        <taxon>Pezizomycetes</taxon>
        <taxon>Pezizales</taxon>
        <taxon>Pezizaceae</taxon>
        <taxon>Terfezia</taxon>
    </lineage>
</organism>
<gene>
    <name evidence="1" type="ORF">L211DRAFT_417419</name>
</gene>
<dbReference type="InParanoid" id="A0A3N4LJX1"/>
<dbReference type="Proteomes" id="UP000267821">
    <property type="component" value="Unassembled WGS sequence"/>
</dbReference>